<dbReference type="AlphaFoldDB" id="X1I889"/>
<reference evidence="1" key="1">
    <citation type="journal article" date="2014" name="Front. Microbiol.">
        <title>High frequency of phylogenetically diverse reductive dehalogenase-homologous genes in deep subseafloor sedimentary metagenomes.</title>
        <authorList>
            <person name="Kawai M."/>
            <person name="Futagami T."/>
            <person name="Toyoda A."/>
            <person name="Takaki Y."/>
            <person name="Nishi S."/>
            <person name="Hori S."/>
            <person name="Arai W."/>
            <person name="Tsubouchi T."/>
            <person name="Morono Y."/>
            <person name="Uchiyama I."/>
            <person name="Ito T."/>
            <person name="Fujiyama A."/>
            <person name="Inagaki F."/>
            <person name="Takami H."/>
        </authorList>
    </citation>
    <scope>NUCLEOTIDE SEQUENCE</scope>
    <source>
        <strain evidence="1">Expedition CK06-06</strain>
    </source>
</reference>
<comment type="caution">
    <text evidence="1">The sequence shown here is derived from an EMBL/GenBank/DDBJ whole genome shotgun (WGS) entry which is preliminary data.</text>
</comment>
<accession>X1I889</accession>
<organism evidence="1">
    <name type="scientific">marine sediment metagenome</name>
    <dbReference type="NCBI Taxonomy" id="412755"/>
    <lineage>
        <taxon>unclassified sequences</taxon>
        <taxon>metagenomes</taxon>
        <taxon>ecological metagenomes</taxon>
    </lineage>
</organism>
<name>X1I889_9ZZZZ</name>
<gene>
    <name evidence="1" type="ORF">S03H2_49928</name>
</gene>
<feature type="non-terminal residue" evidence="1">
    <location>
        <position position="72"/>
    </location>
</feature>
<protein>
    <submittedName>
        <fullName evidence="1">Uncharacterized protein</fullName>
    </submittedName>
</protein>
<proteinExistence type="predicted"/>
<dbReference type="EMBL" id="BARU01031577">
    <property type="protein sequence ID" value="GAH62329.1"/>
    <property type="molecule type" value="Genomic_DNA"/>
</dbReference>
<sequence>MQQTTIRFWQLWRKIKGILVRGRDASDYFIVNFEPDPEDFMRRLIPLGYQYNYFSYNFKDQICNVRKLVIET</sequence>
<evidence type="ECO:0000313" key="1">
    <source>
        <dbReference type="EMBL" id="GAH62329.1"/>
    </source>
</evidence>